<dbReference type="RefSeq" id="WP_007083025.1">
    <property type="nucleotide sequence ID" value="NZ_AJXU01000088.1"/>
</dbReference>
<evidence type="ECO:0000256" key="1">
    <source>
        <dbReference type="SAM" id="SignalP"/>
    </source>
</evidence>
<protein>
    <submittedName>
        <fullName evidence="2">Signal peptide protein</fullName>
    </submittedName>
</protein>
<feature type="signal peptide" evidence="1">
    <location>
        <begin position="1"/>
        <end position="19"/>
    </location>
</feature>
<comment type="caution">
    <text evidence="2">The sequence shown here is derived from an EMBL/GenBank/DDBJ whole genome shotgun (WGS) entry which is preliminary data.</text>
</comment>
<dbReference type="OrthoDB" id="7063247at2"/>
<dbReference type="Proteomes" id="UP000004210">
    <property type="component" value="Unassembled WGS sequence"/>
</dbReference>
<feature type="chain" id="PRO_5003695731" evidence="1">
    <location>
        <begin position="20"/>
        <end position="132"/>
    </location>
</feature>
<dbReference type="EMBL" id="AJXU01000088">
    <property type="protein sequence ID" value="EIL87108.1"/>
    <property type="molecule type" value="Genomic_DNA"/>
</dbReference>
<reference evidence="2 3" key="1">
    <citation type="journal article" date="2012" name="J. Bacteriol.">
        <title>Genome sequences for six rhodanobacter strains, isolated from soils and the terrestrial subsurface, with variable denitrification capabilities.</title>
        <authorList>
            <person name="Kostka J.E."/>
            <person name="Green S.J."/>
            <person name="Rishishwar L."/>
            <person name="Prakash O."/>
            <person name="Katz L.S."/>
            <person name="Marino-Ramirez L."/>
            <person name="Jordan I.K."/>
            <person name="Munk C."/>
            <person name="Ivanova N."/>
            <person name="Mikhailova N."/>
            <person name="Watson D.B."/>
            <person name="Brown S.D."/>
            <person name="Palumbo A.V."/>
            <person name="Brooks S.C."/>
        </authorList>
    </citation>
    <scope>NUCLEOTIDE SEQUENCE [LARGE SCALE GENOMIC DNA]</scope>
    <source>
        <strain evidence="3">Jip2T</strain>
    </source>
</reference>
<dbReference type="AlphaFoldDB" id="I4VIR7"/>
<organism evidence="2 3">
    <name type="scientific">Rhodanobacter fulvus Jip2</name>
    <dbReference type="NCBI Taxonomy" id="1163408"/>
    <lineage>
        <taxon>Bacteria</taxon>
        <taxon>Pseudomonadati</taxon>
        <taxon>Pseudomonadota</taxon>
        <taxon>Gammaproteobacteria</taxon>
        <taxon>Lysobacterales</taxon>
        <taxon>Rhodanobacteraceae</taxon>
        <taxon>Rhodanobacter</taxon>
    </lineage>
</organism>
<evidence type="ECO:0000313" key="2">
    <source>
        <dbReference type="EMBL" id="EIL87108.1"/>
    </source>
</evidence>
<dbReference type="eggNOG" id="ENOG5032ZVB">
    <property type="taxonomic scope" value="Bacteria"/>
</dbReference>
<keyword evidence="3" id="KW-1185">Reference proteome</keyword>
<evidence type="ECO:0000313" key="3">
    <source>
        <dbReference type="Proteomes" id="UP000004210"/>
    </source>
</evidence>
<gene>
    <name evidence="2" type="ORF">UU9_17028</name>
</gene>
<name>I4VIR7_9GAMM</name>
<keyword evidence="1" id="KW-0732">Signal</keyword>
<sequence length="132" mass="14914">MKYLLLAVLLDFFVSGVFAAEPARCKQQTVEKSVMEMCLLPGAAFQHDLYTLKADKVLIFALVDDYSENVELEHTIPEGLTIEFPLSKQGEKTIKIRGGCVPESKDGAEVARVCNFYWGKYQIIKGVRFEFE</sequence>
<proteinExistence type="predicted"/>
<accession>I4VIR7</accession>